<dbReference type="InterPro" id="IPR036563">
    <property type="entry name" value="MoaE_sf"/>
</dbReference>
<reference evidence="1 2" key="1">
    <citation type="submission" date="2020-11" db="EMBL/GenBank/DDBJ databases">
        <title>Fusibacter basophilias sp. nov.</title>
        <authorList>
            <person name="Qiu D."/>
        </authorList>
    </citation>
    <scope>NUCLEOTIDE SEQUENCE [LARGE SCALE GENOMIC DNA]</scope>
    <source>
        <strain evidence="1 2">Q10-2</strain>
    </source>
</reference>
<evidence type="ECO:0000313" key="2">
    <source>
        <dbReference type="Proteomes" id="UP000614200"/>
    </source>
</evidence>
<dbReference type="SUPFAM" id="SSF54690">
    <property type="entry name" value="Molybdopterin synthase subunit MoaE"/>
    <property type="match status" value="1"/>
</dbReference>
<gene>
    <name evidence="1" type="ORF">ISU02_05105</name>
</gene>
<protein>
    <submittedName>
        <fullName evidence="1">Molybdopterin biosynthesis protein</fullName>
    </submittedName>
</protein>
<dbReference type="EMBL" id="JADKNH010000002">
    <property type="protein sequence ID" value="MBF4692482.1"/>
    <property type="molecule type" value="Genomic_DNA"/>
</dbReference>
<sequence>MSESKPKKASPSMDMWLREAKLDTKVSQEGMFLVHNGIVRQTPKAQVREGIHDGSVVVGMHFSYDADKVDAAVKETYSMDGIYYVRTWLNEGQLSVGDDIMYVLIGGDVRPHVVDALQFLVSKIKNECVTEVEQN</sequence>
<evidence type="ECO:0000313" key="1">
    <source>
        <dbReference type="EMBL" id="MBF4692482.1"/>
    </source>
</evidence>
<dbReference type="Gene3D" id="3.90.1170.40">
    <property type="entry name" value="Molybdopterin biosynthesis MoaE subunit"/>
    <property type="match status" value="1"/>
</dbReference>
<comment type="caution">
    <text evidence="1">The sequence shown here is derived from an EMBL/GenBank/DDBJ whole genome shotgun (WGS) entry which is preliminary data.</text>
</comment>
<keyword evidence="2" id="KW-1185">Reference proteome</keyword>
<dbReference type="Proteomes" id="UP000614200">
    <property type="component" value="Unassembled WGS sequence"/>
</dbReference>
<dbReference type="RefSeq" id="WP_194700709.1">
    <property type="nucleotide sequence ID" value="NZ_JADKNH010000002.1"/>
</dbReference>
<dbReference type="Pfam" id="PF02391">
    <property type="entry name" value="MoaE"/>
    <property type="match status" value="1"/>
</dbReference>
<dbReference type="InterPro" id="IPR003448">
    <property type="entry name" value="Mopterin_biosynth_MoaE"/>
</dbReference>
<name>A0ABR9ZPT6_9FIRM</name>
<proteinExistence type="predicted"/>
<accession>A0ABR9ZPT6</accession>
<organism evidence="1 2">
    <name type="scientific">Fusibacter ferrireducens</name>
    <dbReference type="NCBI Taxonomy" id="2785058"/>
    <lineage>
        <taxon>Bacteria</taxon>
        <taxon>Bacillati</taxon>
        <taxon>Bacillota</taxon>
        <taxon>Clostridia</taxon>
        <taxon>Eubacteriales</taxon>
        <taxon>Eubacteriales Family XII. Incertae Sedis</taxon>
        <taxon>Fusibacter</taxon>
    </lineage>
</organism>